<dbReference type="InterPro" id="IPR036390">
    <property type="entry name" value="WH_DNA-bd_sf"/>
</dbReference>
<evidence type="ECO:0000256" key="1">
    <source>
        <dbReference type="ARBA" id="ARBA00011046"/>
    </source>
</evidence>
<evidence type="ECO:0000256" key="4">
    <source>
        <dbReference type="ARBA" id="ARBA00023163"/>
    </source>
</evidence>
<keyword evidence="4" id="KW-0804">Transcription</keyword>
<protein>
    <submittedName>
        <fullName evidence="5">BlaI family penicillinase repressor</fullName>
    </submittedName>
</protein>
<keyword evidence="3" id="KW-0238">DNA-binding</keyword>
<sequence length="126" mass="14564">MDTDDLQLSGSEWDLMKILWDKNPVTANQIAELTPQWHPKTVRTMLIRLQKKGAVGYEVIDGIQHFKPVYEREHCESSATQSFMQRVFDGALTPMIAHFTRQQKLTNEEKQALIALLQDENHQGEK</sequence>
<comment type="caution">
    <text evidence="5">The sequence shown here is derived from an EMBL/GenBank/DDBJ whole genome shotgun (WGS) entry which is preliminary data.</text>
</comment>
<comment type="similarity">
    <text evidence="1">Belongs to the BlaI transcriptional regulatory family.</text>
</comment>
<evidence type="ECO:0000313" key="6">
    <source>
        <dbReference type="Proteomes" id="UP001253595"/>
    </source>
</evidence>
<evidence type="ECO:0000256" key="3">
    <source>
        <dbReference type="ARBA" id="ARBA00023125"/>
    </source>
</evidence>
<dbReference type="EMBL" id="JAVDVX010000010">
    <property type="protein sequence ID" value="MDR7092061.1"/>
    <property type="molecule type" value="Genomic_DNA"/>
</dbReference>
<evidence type="ECO:0000313" key="5">
    <source>
        <dbReference type="EMBL" id="MDR7092061.1"/>
    </source>
</evidence>
<dbReference type="InterPro" id="IPR036388">
    <property type="entry name" value="WH-like_DNA-bd_sf"/>
</dbReference>
<proteinExistence type="inferred from homology"/>
<dbReference type="SUPFAM" id="SSF46785">
    <property type="entry name" value="Winged helix' DNA-binding domain"/>
    <property type="match status" value="1"/>
</dbReference>
<accession>A0ABU1V3L6</accession>
<name>A0ABU1V3L6_9GAMM</name>
<dbReference type="PIRSF" id="PIRSF019455">
    <property type="entry name" value="CopR_AtkY"/>
    <property type="match status" value="1"/>
</dbReference>
<evidence type="ECO:0000256" key="2">
    <source>
        <dbReference type="ARBA" id="ARBA00023015"/>
    </source>
</evidence>
<dbReference type="RefSeq" id="WP_310076042.1">
    <property type="nucleotide sequence ID" value="NZ_JAVDVX010000010.1"/>
</dbReference>
<dbReference type="InterPro" id="IPR005650">
    <property type="entry name" value="BlaI_family"/>
</dbReference>
<keyword evidence="6" id="KW-1185">Reference proteome</keyword>
<dbReference type="Pfam" id="PF03965">
    <property type="entry name" value="Penicillinase_R"/>
    <property type="match status" value="1"/>
</dbReference>
<organism evidence="5 6">
    <name type="scientific">Cellvibrio fibrivorans</name>
    <dbReference type="NCBI Taxonomy" id="126350"/>
    <lineage>
        <taxon>Bacteria</taxon>
        <taxon>Pseudomonadati</taxon>
        <taxon>Pseudomonadota</taxon>
        <taxon>Gammaproteobacteria</taxon>
        <taxon>Cellvibrionales</taxon>
        <taxon>Cellvibrionaceae</taxon>
        <taxon>Cellvibrio</taxon>
    </lineage>
</organism>
<keyword evidence="2" id="KW-0805">Transcription regulation</keyword>
<dbReference type="Gene3D" id="1.10.4040.10">
    <property type="entry name" value="Penicillinase repressor domain"/>
    <property type="match status" value="1"/>
</dbReference>
<gene>
    <name evidence="5" type="ORF">J2X05_004101</name>
</gene>
<dbReference type="Proteomes" id="UP001253595">
    <property type="component" value="Unassembled WGS sequence"/>
</dbReference>
<dbReference type="Gene3D" id="1.10.10.10">
    <property type="entry name" value="Winged helix-like DNA-binding domain superfamily/Winged helix DNA-binding domain"/>
    <property type="match status" value="1"/>
</dbReference>
<reference evidence="5 6" key="1">
    <citation type="submission" date="2023-07" db="EMBL/GenBank/DDBJ databases">
        <title>Sorghum-associated microbial communities from plants grown in Nebraska, USA.</title>
        <authorList>
            <person name="Schachtman D."/>
        </authorList>
    </citation>
    <scope>NUCLEOTIDE SEQUENCE [LARGE SCALE GENOMIC DNA]</scope>
    <source>
        <strain evidence="5 6">BE190</strain>
    </source>
</reference>